<dbReference type="InterPro" id="IPR039448">
    <property type="entry name" value="Beta_helix"/>
</dbReference>
<dbReference type="EMBL" id="CP018171">
    <property type="protein sequence ID" value="APH73921.1"/>
    <property type="molecule type" value="Genomic_DNA"/>
</dbReference>
<dbReference type="STRING" id="1670800.BSQ44_23005"/>
<dbReference type="AlphaFoldDB" id="A0A1L3SX39"/>
<dbReference type="Gene3D" id="2.160.20.10">
    <property type="entry name" value="Single-stranded right-handed beta-helix, Pectin lyase-like"/>
    <property type="match status" value="1"/>
</dbReference>
<dbReference type="SUPFAM" id="SSF51126">
    <property type="entry name" value="Pectin lyase-like"/>
    <property type="match status" value="1"/>
</dbReference>
<feature type="domain" description="Right handed beta helix" evidence="1">
    <location>
        <begin position="77"/>
        <end position="226"/>
    </location>
</feature>
<dbReference type="Proteomes" id="UP000182840">
    <property type="component" value="Chromosome"/>
</dbReference>
<accession>A0A1L3SX39</accession>
<evidence type="ECO:0000313" key="2">
    <source>
        <dbReference type="EMBL" id="APH73921.1"/>
    </source>
</evidence>
<dbReference type="InterPro" id="IPR006626">
    <property type="entry name" value="PbH1"/>
</dbReference>
<proteinExistence type="predicted"/>
<keyword evidence="3" id="KW-1185">Reference proteome</keyword>
<gene>
    <name evidence="2" type="ORF">BSQ44_23005</name>
</gene>
<evidence type="ECO:0000259" key="1">
    <source>
        <dbReference type="Pfam" id="PF13229"/>
    </source>
</evidence>
<dbReference type="Pfam" id="PF13229">
    <property type="entry name" value="Beta_helix"/>
    <property type="match status" value="1"/>
</dbReference>
<dbReference type="InterPro" id="IPR011050">
    <property type="entry name" value="Pectin_lyase_fold/virulence"/>
</dbReference>
<sequence length="273" mass="28739">MTSIWCGSATAETTLCTEITSVPVTIKAQGIYCFKKDLTSSVASGNIIQINASNVTIDMNGRKLGGFTAGANTQAVGIAATNRRNITLRNGTVQGFRRGIVIDGTTDSTGYVLEDLRIEGNTQTGIEVGGTNGIVRNNLVTNTGLASLVNNTAIGILLKDSSRAVVRGNLISYVLGTSQARGVSVNGSSMVEISDNTILDVGAAYGGNFGIHARDTTAITVAGNRLLNLVSNYTSIGFYESELVDGFDCYDNSTRGYQYGQSGCDFSVNNQFH</sequence>
<dbReference type="SMART" id="SM00710">
    <property type="entry name" value="PbH1"/>
    <property type="match status" value="5"/>
</dbReference>
<reference evidence="3" key="1">
    <citation type="submission" date="2016-11" db="EMBL/GenBank/DDBJ databases">
        <title>Mesorhizobium oceanicum sp. nov., isolated from deep seawater in South China Sea.</title>
        <authorList>
            <person name="Fu G.-Y."/>
        </authorList>
    </citation>
    <scope>NUCLEOTIDE SEQUENCE [LARGE SCALE GENOMIC DNA]</scope>
    <source>
        <strain evidence="3">B7</strain>
    </source>
</reference>
<protein>
    <recommendedName>
        <fullName evidence="1">Right handed beta helix domain-containing protein</fullName>
    </recommendedName>
</protein>
<dbReference type="InterPro" id="IPR012334">
    <property type="entry name" value="Pectin_lyas_fold"/>
</dbReference>
<organism evidence="2 3">
    <name type="scientific">Aquibium oceanicum</name>
    <dbReference type="NCBI Taxonomy" id="1670800"/>
    <lineage>
        <taxon>Bacteria</taxon>
        <taxon>Pseudomonadati</taxon>
        <taxon>Pseudomonadota</taxon>
        <taxon>Alphaproteobacteria</taxon>
        <taxon>Hyphomicrobiales</taxon>
        <taxon>Phyllobacteriaceae</taxon>
        <taxon>Aquibium</taxon>
    </lineage>
</organism>
<name>A0A1L3SX39_9HYPH</name>
<evidence type="ECO:0000313" key="3">
    <source>
        <dbReference type="Proteomes" id="UP000182840"/>
    </source>
</evidence>
<dbReference type="KEGG" id="meso:BSQ44_23005"/>